<reference evidence="2 3" key="1">
    <citation type="submission" date="2016-04" db="EMBL/GenBank/DDBJ databases">
        <title>Genome sequence of Methanobrevibacter curvatus DSM 11111.</title>
        <authorList>
            <person name="Poehlein A."/>
            <person name="Seedorf H."/>
            <person name="Daniel R."/>
        </authorList>
    </citation>
    <scope>NUCLEOTIDE SEQUENCE [LARGE SCALE GENOMIC DNA]</scope>
    <source>
        <strain evidence="2 3">DSM 11111</strain>
    </source>
</reference>
<sequence>MEEVPLRETPFQPGHPVSPENFKGRMDIIENISRYMTNVISGNAQHFFITGKRGMGKTSLATYVKNLVQKKFKMVGVHVVNDSVHDIESLIEQIIERLLNEIESESWSEKIFDKLRDNIKSAGAFGANIELRPNSDEFIKSVKDNFPQFLKELTKDFDDKKGIFIIIDDINGLTKGPEFATWYKSFSDTLDTDFRGDSPIAIMLAGYPDKLQTLYNHNPSFNRIFRSYEVGPLTRSEVSSFFEDTFKKVNIKVESEALNEMIDFSAGIPTMMQEIGYGVFWEDVDGTIDKKDALHGIFEAGIQIGKKFVKPEIDSSIYSTKYRSILLKMGEHTIISFKKSDFEKYLNEEEKRVFSDFLKKAKKLKILEQDIPRSGIYKFPNMLYPIYLAILSIRNEKL</sequence>
<accession>A0A166CQ74</accession>
<evidence type="ECO:0000259" key="1">
    <source>
        <dbReference type="Pfam" id="PF13191"/>
    </source>
</evidence>
<protein>
    <submittedName>
        <fullName evidence="2">Cell division control protein 6</fullName>
    </submittedName>
</protein>
<dbReference type="Gene3D" id="3.40.50.300">
    <property type="entry name" value="P-loop containing nucleotide triphosphate hydrolases"/>
    <property type="match status" value="1"/>
</dbReference>
<feature type="domain" description="Orc1-like AAA ATPase" evidence="1">
    <location>
        <begin position="22"/>
        <end position="171"/>
    </location>
</feature>
<dbReference type="InterPro" id="IPR027417">
    <property type="entry name" value="P-loop_NTPase"/>
</dbReference>
<dbReference type="Pfam" id="PF13191">
    <property type="entry name" value="AAA_16"/>
    <property type="match status" value="1"/>
</dbReference>
<dbReference type="PANTHER" id="PTHR34301:SF8">
    <property type="entry name" value="ATPASE DOMAIN-CONTAINING PROTEIN"/>
    <property type="match status" value="1"/>
</dbReference>
<evidence type="ECO:0000313" key="2">
    <source>
        <dbReference type="EMBL" id="KZX15977.1"/>
    </source>
</evidence>
<dbReference type="InterPro" id="IPR041664">
    <property type="entry name" value="AAA_16"/>
</dbReference>
<dbReference type="SUPFAM" id="SSF52540">
    <property type="entry name" value="P-loop containing nucleoside triphosphate hydrolases"/>
    <property type="match status" value="1"/>
</dbReference>
<keyword evidence="2" id="KW-0131">Cell cycle</keyword>
<dbReference type="PATRIC" id="fig|49547.3.peg.162"/>
<proteinExistence type="predicted"/>
<dbReference type="RefSeq" id="WP_067088969.1">
    <property type="nucleotide sequence ID" value="NZ_LWMV01000021.1"/>
</dbReference>
<keyword evidence="2" id="KW-0132">Cell division</keyword>
<evidence type="ECO:0000313" key="3">
    <source>
        <dbReference type="Proteomes" id="UP000077245"/>
    </source>
</evidence>
<dbReference type="EMBL" id="LWMV01000021">
    <property type="protein sequence ID" value="KZX15977.1"/>
    <property type="molecule type" value="Genomic_DNA"/>
</dbReference>
<organism evidence="2 3">
    <name type="scientific">Methanobrevibacter curvatus</name>
    <dbReference type="NCBI Taxonomy" id="49547"/>
    <lineage>
        <taxon>Archaea</taxon>
        <taxon>Methanobacteriati</taxon>
        <taxon>Methanobacteriota</taxon>
        <taxon>Methanomada group</taxon>
        <taxon>Methanobacteria</taxon>
        <taxon>Methanobacteriales</taxon>
        <taxon>Methanobacteriaceae</taxon>
        <taxon>Methanobrevibacter</taxon>
    </lineage>
</organism>
<comment type="caution">
    <text evidence="2">The sequence shown here is derived from an EMBL/GenBank/DDBJ whole genome shotgun (WGS) entry which is preliminary data.</text>
</comment>
<dbReference type="PANTHER" id="PTHR34301">
    <property type="entry name" value="DNA-BINDING PROTEIN-RELATED"/>
    <property type="match status" value="1"/>
</dbReference>
<dbReference type="AlphaFoldDB" id="A0A166CQ74"/>
<dbReference type="OrthoDB" id="77313at2157"/>
<gene>
    <name evidence="2" type="ORF">MBCUR_01520</name>
</gene>
<keyword evidence="3" id="KW-1185">Reference proteome</keyword>
<dbReference type="GO" id="GO:0051301">
    <property type="term" value="P:cell division"/>
    <property type="evidence" value="ECO:0007669"/>
    <property type="project" value="UniProtKB-KW"/>
</dbReference>
<name>A0A166CQ74_9EURY</name>
<dbReference type="Proteomes" id="UP000077245">
    <property type="component" value="Unassembled WGS sequence"/>
</dbReference>